<reference evidence="1 2" key="3">
    <citation type="journal article" date="2022" name="Microbiol. Spectr.">
        <title>Folding features and dynamics of 3D genome architecture in plant fungal pathogens.</title>
        <authorList>
            <person name="Xia C."/>
        </authorList>
    </citation>
    <scope>NUCLEOTIDE SEQUENCE [LARGE SCALE GENOMIC DNA]</scope>
    <source>
        <strain evidence="1 2">93-210</strain>
    </source>
</reference>
<protein>
    <submittedName>
        <fullName evidence="1">Uncharacterized protein</fullName>
    </submittedName>
</protein>
<dbReference type="EMBL" id="CM045881">
    <property type="protein sequence ID" value="KAI7936978.1"/>
    <property type="molecule type" value="Genomic_DNA"/>
</dbReference>
<accession>A0ACC0DQ54</accession>
<evidence type="ECO:0000313" key="2">
    <source>
        <dbReference type="Proteomes" id="UP001060170"/>
    </source>
</evidence>
<proteinExistence type="predicted"/>
<dbReference type="Proteomes" id="UP001060170">
    <property type="component" value="Chromosome 17"/>
</dbReference>
<keyword evidence="2" id="KW-1185">Reference proteome</keyword>
<gene>
    <name evidence="1" type="ORF">MJO28_015877</name>
</gene>
<sequence>MPLSLWQRSSTVLGPPFEALPLKQDFAESSKCFEALFELIQQSHPLVEAHFEHILAVFSHVLQNSAPTVSEEKAMIPSETRDQLVALKRVRTAAAATSNRSSASRIGYRFRITTQLIKVHRSSSTTTS</sequence>
<name>A0ACC0DQ54_9BASI</name>
<reference evidence="2" key="2">
    <citation type="journal article" date="2018" name="Mol. Plant Microbe Interact.">
        <title>Genome sequence resources for the wheat stripe rust pathogen (Puccinia striiformis f. sp. tritici) and the barley stripe rust pathogen (Puccinia striiformis f. sp. hordei).</title>
        <authorList>
            <person name="Xia C."/>
            <person name="Wang M."/>
            <person name="Yin C."/>
            <person name="Cornejo O.E."/>
            <person name="Hulbert S.H."/>
            <person name="Chen X."/>
        </authorList>
    </citation>
    <scope>NUCLEOTIDE SEQUENCE [LARGE SCALE GENOMIC DNA]</scope>
    <source>
        <strain evidence="2">93-210</strain>
    </source>
</reference>
<organism evidence="1 2">
    <name type="scientific">Puccinia striiformis f. sp. tritici</name>
    <dbReference type="NCBI Taxonomy" id="168172"/>
    <lineage>
        <taxon>Eukaryota</taxon>
        <taxon>Fungi</taxon>
        <taxon>Dikarya</taxon>
        <taxon>Basidiomycota</taxon>
        <taxon>Pucciniomycotina</taxon>
        <taxon>Pucciniomycetes</taxon>
        <taxon>Pucciniales</taxon>
        <taxon>Pucciniaceae</taxon>
        <taxon>Puccinia</taxon>
    </lineage>
</organism>
<reference evidence="2" key="1">
    <citation type="journal article" date="2018" name="BMC Genomics">
        <title>Genomic insights into host adaptation between the wheat stripe rust pathogen (Puccinia striiformis f. sp. tritici) and the barley stripe rust pathogen (Puccinia striiformis f. sp. hordei).</title>
        <authorList>
            <person name="Xia C."/>
            <person name="Wang M."/>
            <person name="Yin C."/>
            <person name="Cornejo O.E."/>
            <person name="Hulbert S.H."/>
            <person name="Chen X."/>
        </authorList>
    </citation>
    <scope>NUCLEOTIDE SEQUENCE [LARGE SCALE GENOMIC DNA]</scope>
    <source>
        <strain evidence="2">93-210</strain>
    </source>
</reference>
<evidence type="ECO:0000313" key="1">
    <source>
        <dbReference type="EMBL" id="KAI7936978.1"/>
    </source>
</evidence>
<comment type="caution">
    <text evidence="1">The sequence shown here is derived from an EMBL/GenBank/DDBJ whole genome shotgun (WGS) entry which is preliminary data.</text>
</comment>